<evidence type="ECO:0000256" key="6">
    <source>
        <dbReference type="SAM" id="MobiDB-lite"/>
    </source>
</evidence>
<name>K0T0G4_THAOC</name>
<gene>
    <name evidence="8" type="ORF">THAOC_15337</name>
</gene>
<dbReference type="EMBL" id="AGNL01017800">
    <property type="protein sequence ID" value="EJK63977.1"/>
    <property type="molecule type" value="Genomic_DNA"/>
</dbReference>
<evidence type="ECO:0000256" key="2">
    <source>
        <dbReference type="ARBA" id="ARBA00022776"/>
    </source>
</evidence>
<keyword evidence="5" id="KW-0175">Coiled coil</keyword>
<feature type="non-terminal residue" evidence="8">
    <location>
        <position position="880"/>
    </location>
</feature>
<dbReference type="AlphaFoldDB" id="K0T0G4"/>
<evidence type="ECO:0000313" key="8">
    <source>
        <dbReference type="EMBL" id="EJK63977.1"/>
    </source>
</evidence>
<feature type="coiled-coil region" evidence="5">
    <location>
        <begin position="331"/>
        <end position="386"/>
    </location>
</feature>
<dbReference type="OrthoDB" id="5575062at2759"/>
<keyword evidence="9" id="KW-1185">Reference proteome</keyword>
<comment type="caution">
    <text evidence="8">The sequence shown here is derived from an EMBL/GenBank/DDBJ whole genome shotgun (WGS) entry which is preliminary data.</text>
</comment>
<feature type="region of interest" description="Disordered" evidence="6">
    <location>
        <begin position="652"/>
        <end position="686"/>
    </location>
</feature>
<dbReference type="PANTHER" id="PTHR18937:SF12">
    <property type="entry name" value="STRUCTURAL MAINTENANCE OF CHROMOSOMES PROTEIN"/>
    <property type="match status" value="1"/>
</dbReference>
<feature type="region of interest" description="Disordered" evidence="6">
    <location>
        <begin position="554"/>
        <end position="617"/>
    </location>
</feature>
<dbReference type="Pfam" id="PF06470">
    <property type="entry name" value="SMC_hinge"/>
    <property type="match status" value="1"/>
</dbReference>
<evidence type="ECO:0000256" key="3">
    <source>
        <dbReference type="ARBA" id="ARBA00023242"/>
    </source>
</evidence>
<dbReference type="Proteomes" id="UP000266841">
    <property type="component" value="Unassembled WGS sequence"/>
</dbReference>
<evidence type="ECO:0000256" key="4">
    <source>
        <dbReference type="ARBA" id="ARBA00023306"/>
    </source>
</evidence>
<feature type="coiled-coil region" evidence="5">
    <location>
        <begin position="163"/>
        <end position="221"/>
    </location>
</feature>
<dbReference type="eggNOG" id="KOG0018">
    <property type="taxonomic scope" value="Eukaryota"/>
</dbReference>
<accession>K0T0G4</accession>
<feature type="compositionally biased region" description="Low complexity" evidence="6">
    <location>
        <begin position="869"/>
        <end position="880"/>
    </location>
</feature>
<dbReference type="GO" id="GO:0005634">
    <property type="term" value="C:nucleus"/>
    <property type="evidence" value="ECO:0007669"/>
    <property type="project" value="TreeGrafter"/>
</dbReference>
<dbReference type="GO" id="GO:0005524">
    <property type="term" value="F:ATP binding"/>
    <property type="evidence" value="ECO:0007669"/>
    <property type="project" value="InterPro"/>
</dbReference>
<feature type="coiled-coil region" evidence="5">
    <location>
        <begin position="19"/>
        <end position="77"/>
    </location>
</feature>
<proteinExistence type="predicted"/>
<keyword evidence="3" id="KW-0539">Nucleus</keyword>
<dbReference type="Gene3D" id="3.30.70.1620">
    <property type="match status" value="1"/>
</dbReference>
<reference evidence="8 9" key="1">
    <citation type="journal article" date="2012" name="Genome Biol.">
        <title>Genome and low-iron response of an oceanic diatom adapted to chronic iron limitation.</title>
        <authorList>
            <person name="Lommer M."/>
            <person name="Specht M."/>
            <person name="Roy A.S."/>
            <person name="Kraemer L."/>
            <person name="Andreson R."/>
            <person name="Gutowska M.A."/>
            <person name="Wolf J."/>
            <person name="Bergner S.V."/>
            <person name="Schilhabel M.B."/>
            <person name="Klostermeier U.C."/>
            <person name="Beiko R.G."/>
            <person name="Rosenstiel P."/>
            <person name="Hippler M."/>
            <person name="Laroche J."/>
        </authorList>
    </citation>
    <scope>NUCLEOTIDE SEQUENCE [LARGE SCALE GENOMIC DNA]</scope>
    <source>
        <strain evidence="8 9">CCMP1005</strain>
    </source>
</reference>
<dbReference type="PANTHER" id="PTHR18937">
    <property type="entry name" value="STRUCTURAL MAINTENANCE OF CHROMOSOMES SMC FAMILY MEMBER"/>
    <property type="match status" value="1"/>
</dbReference>
<dbReference type="SMART" id="SM00968">
    <property type="entry name" value="SMC_hinge"/>
    <property type="match status" value="1"/>
</dbReference>
<evidence type="ECO:0000313" key="9">
    <source>
        <dbReference type="Proteomes" id="UP000266841"/>
    </source>
</evidence>
<evidence type="ECO:0000256" key="5">
    <source>
        <dbReference type="SAM" id="Coils"/>
    </source>
</evidence>
<dbReference type="GO" id="GO:0051301">
    <property type="term" value="P:cell division"/>
    <property type="evidence" value="ECO:0007669"/>
    <property type="project" value="UniProtKB-KW"/>
</dbReference>
<evidence type="ECO:0000259" key="7">
    <source>
        <dbReference type="SMART" id="SM00968"/>
    </source>
</evidence>
<dbReference type="OMA" id="YFRIKQE"/>
<dbReference type="Gene3D" id="1.20.1060.20">
    <property type="match status" value="1"/>
</dbReference>
<keyword evidence="2" id="KW-0498">Mitosis</keyword>
<feature type="compositionally biased region" description="Basic and acidic residues" evidence="6">
    <location>
        <begin position="559"/>
        <end position="586"/>
    </location>
</feature>
<keyword evidence="4" id="KW-0131">Cell cycle</keyword>
<feature type="coiled-coil region" evidence="5">
    <location>
        <begin position="733"/>
        <end position="816"/>
    </location>
</feature>
<organism evidence="8 9">
    <name type="scientific">Thalassiosira oceanica</name>
    <name type="common">Marine diatom</name>
    <dbReference type="NCBI Taxonomy" id="159749"/>
    <lineage>
        <taxon>Eukaryota</taxon>
        <taxon>Sar</taxon>
        <taxon>Stramenopiles</taxon>
        <taxon>Ochrophyta</taxon>
        <taxon>Bacillariophyta</taxon>
        <taxon>Coscinodiscophyceae</taxon>
        <taxon>Thalassiosirophycidae</taxon>
        <taxon>Thalassiosirales</taxon>
        <taxon>Thalassiosiraceae</taxon>
        <taxon>Thalassiosira</taxon>
    </lineage>
</organism>
<feature type="compositionally biased region" description="Acidic residues" evidence="6">
    <location>
        <begin position="843"/>
        <end position="860"/>
    </location>
</feature>
<keyword evidence="1" id="KW-0132">Cell division</keyword>
<dbReference type="GO" id="GO:0007062">
    <property type="term" value="P:sister chromatid cohesion"/>
    <property type="evidence" value="ECO:0007669"/>
    <property type="project" value="TreeGrafter"/>
</dbReference>
<dbReference type="SUPFAM" id="SSF75553">
    <property type="entry name" value="Smc hinge domain"/>
    <property type="match status" value="1"/>
</dbReference>
<feature type="region of interest" description="Disordered" evidence="6">
    <location>
        <begin position="837"/>
        <end position="880"/>
    </location>
</feature>
<feature type="coiled-coil region" evidence="5">
    <location>
        <begin position="251"/>
        <end position="299"/>
    </location>
</feature>
<dbReference type="InterPro" id="IPR036277">
    <property type="entry name" value="SMC_hinge_sf"/>
</dbReference>
<feature type="coiled-coil region" evidence="5">
    <location>
        <begin position="107"/>
        <end position="134"/>
    </location>
</feature>
<dbReference type="GO" id="GO:0008278">
    <property type="term" value="C:cohesin complex"/>
    <property type="evidence" value="ECO:0007669"/>
    <property type="project" value="TreeGrafter"/>
</dbReference>
<protein>
    <recommendedName>
        <fullName evidence="7">SMC hinge domain-containing protein</fullName>
    </recommendedName>
</protein>
<dbReference type="GO" id="GO:0003677">
    <property type="term" value="F:DNA binding"/>
    <property type="evidence" value="ECO:0007669"/>
    <property type="project" value="TreeGrafter"/>
</dbReference>
<feature type="domain" description="SMC hinge" evidence="7">
    <location>
        <begin position="401"/>
        <end position="522"/>
    </location>
</feature>
<evidence type="ECO:0000256" key="1">
    <source>
        <dbReference type="ARBA" id="ARBA00022618"/>
    </source>
</evidence>
<dbReference type="InterPro" id="IPR010935">
    <property type="entry name" value="SMC_hinge"/>
</dbReference>
<sequence>MARKNPKQLVEMFENISGSAELKDEYEEALKAKEEAEQLTIHAFNKTKEQKSERRVLKEQKEEAERFNDLLEKRTALKTNYFLWLLFHIHSDVQKGEAKHVELLESLEEHQEVVREKEDVLKTAKKDASKARSQTSSKDKLRIKLEAEVDKLQPSVIESTEAIQALKKRVSASEKAVKRIEKEKATHGEKLAELESEIEEYEEKEAELQKEYDDLKQSQNGAGALTEEQEVEYEKIRDAAAVASAGPRRELQSAVRALESARAKAARFTEERKELEGKKEDAERSVAELSDRKKTLEKVSPRLIFLLSTRIITRLPLPTRTLLTYVFIQSLKKTQDDLKSSEDELQTLQKSASDYQTKRADIERQVEQINNTLRQAKDDRRKGKEEERILNTIGALKRHFPGVKGRLVDLCRPSQNRYNLAVTVAGGKDMDAVVVDTKKTAFDCIKYLRDQRIGTATFLPLDSLQIPSPESTERIRANAENDKRYRLAADVIRANDEYRNAVLYAVGNTVVCDTLDVARDICFSRHGPSAGASFDDRIKAVTIKGAVISKAGTMTGGVTKEDSNRAGRFSEQKLDDLRAKKEALETEREEIDSAAGRGSGSHTAQQEDLRNTIGSLRNKESYSKSDLEYTKKKLKEQAALLKSSKKTFANLEKKQAEAEEGVKDASEEAEERRQKVRDVEDEHFAPFREETGIKDLRAYDEAIGKAREDFVKQRTDVREHLAKLTAKKKYEDDKDFEAKLDKAQKKKEKTEEDLAEAIETEEKLSSKVAEVKAKLADAEATLKLAMDAEKEKDEVVRDARKELKEAEGDASKITKSMNNEEGDLAVLRSKLHETLQKARVDEVELPMLDEDDVPSDDDDTDKGSESRSRFSGSLSQSNTQ</sequence>